<comment type="caution">
    <text evidence="2">The sequence shown here is derived from an EMBL/GenBank/DDBJ whole genome shotgun (WGS) entry which is preliminary data.</text>
</comment>
<feature type="transmembrane region" description="Helical" evidence="1">
    <location>
        <begin position="84"/>
        <end position="107"/>
    </location>
</feature>
<keyword evidence="1" id="KW-1133">Transmembrane helix</keyword>
<dbReference type="Proteomes" id="UP000741282">
    <property type="component" value="Unassembled WGS sequence"/>
</dbReference>
<reference evidence="2" key="2">
    <citation type="journal article" date="2021" name="Microbiome">
        <title>Successional dynamics and alternative stable states in a saline activated sludge microbial community over 9 years.</title>
        <authorList>
            <person name="Wang Y."/>
            <person name="Ye J."/>
            <person name="Ju F."/>
            <person name="Liu L."/>
            <person name="Boyd J.A."/>
            <person name="Deng Y."/>
            <person name="Parks D.H."/>
            <person name="Jiang X."/>
            <person name="Yin X."/>
            <person name="Woodcroft B.J."/>
            <person name="Tyson G.W."/>
            <person name="Hugenholtz P."/>
            <person name="Polz M.F."/>
            <person name="Zhang T."/>
        </authorList>
    </citation>
    <scope>NUCLEOTIDE SEQUENCE</scope>
    <source>
        <strain evidence="2">HKST-UBA17</strain>
    </source>
</reference>
<feature type="transmembrane region" description="Helical" evidence="1">
    <location>
        <begin position="316"/>
        <end position="335"/>
    </location>
</feature>
<keyword evidence="1" id="KW-0472">Membrane</keyword>
<feature type="transmembrane region" description="Helical" evidence="1">
    <location>
        <begin position="421"/>
        <end position="442"/>
    </location>
</feature>
<evidence type="ECO:0000256" key="1">
    <source>
        <dbReference type="SAM" id="Phobius"/>
    </source>
</evidence>
<evidence type="ECO:0000313" key="2">
    <source>
        <dbReference type="EMBL" id="MCA9376661.1"/>
    </source>
</evidence>
<proteinExistence type="predicted"/>
<dbReference type="AlphaFoldDB" id="A0A955I1F2"/>
<name>A0A955I1F2_9BACT</name>
<sequence>MRSIKNNALGTLLTLLVLAIVVFSMNPGSFYATGDNYSPEMNPGMVISRAINSPSINLYRALGVVNDSEQADIFRSMFYYIGDLFLPASVLSQLLAFSMLAIGSLSVKSLVDRIARQRNIHVGPFPGFVGGVIYISTLWVVWIFNYPIMPYVVSFGLVPLLSLLIFRYITSETRPFRSLVQLLLICILFSATAVVSTVFIVSIGIFLIVGIYAWQLSRVSTSFKRLIAGISLLFLVNAFWIVPFSRYVVVGSGNVIESSFNKAITTTTIESEKAIMNLGNSVRMYTRHMELAENDKGEGTIFADASNYSKDKYNSLIGYLPIVLSLTGLALLFYYKEKKDLWLWVGLLGFLYLLKNLNPPLEFIYKFLQENVAIFRQVFRWPTSKFGGGYTFFLTLTSGVTVGYLTILARENIHSKKIRTSLGLMLFALFMLSTLSYARFLYNGNLIAERSFANIPQDYFELQNYLEGDPNGRILILPPSNNGYFREYSDGFIGSGFLHYIIPNPILEKSLALISQPSMEALESIERDYWSADFEAISDKLNKYDIKYVLVDENLIEGRYGFSFDASEAHNYVDDLNEVWRSGNLTLYENPDIDVLESYYATSEGPKPYISHNYASSIALTPEVQPLLDTYGAYELQRDHIVSTISAMSETSNTYSYDFERIDLDALPTSVRYRASDRSIIMEPSFPYLEGHKPQLPRKVIYLDSQYSRYITLDRYVIELSQILNSERTYDIPFGTVTSVGEVYDNSEPITYTYELRRQNVEDCSGRESTAISSDEISGGFRLSSKDALACLYTKIESIREESVIEVSLEWDSEPDVVVGYCIWSVEDERCLNFDRFIYSGVAEGVIREAIPVKLLPDNEYSLNVYLMSKGTTTQIADFKSVVLETFTDRKDHNVADSGQLINPPFESVLNGSKVRIPVINGLSSYVYRPGEVHIWDYSFEKSGNITDQYVGIGSGLEHLADENFIYQYTNAFTEAGGYDYMLYWDGENFSGVPAFLSLNKPNDDKAWLEQYFDSMNRLRDVRYFKYDDLSENLDISYRSYGISSITENTLHSVVVQPVPQGWQRLSIEAVEKDPLIESRARNIATSSTGGVFAFDPSRRIGNDILTIPYTSDTGWVTYSIDSNKQIESFPDWYKQIYIALKGDRLDLDDVQLNGWKQGWDLTDWDGSEENIYIIYTPNLLSYIGYGILILTACTVLSAYINEVRKDGKTK</sequence>
<feature type="transmembrane region" description="Helical" evidence="1">
    <location>
        <begin position="1180"/>
        <end position="1201"/>
    </location>
</feature>
<reference evidence="2" key="1">
    <citation type="submission" date="2020-04" db="EMBL/GenBank/DDBJ databases">
        <authorList>
            <person name="Zhang T."/>
        </authorList>
    </citation>
    <scope>NUCLEOTIDE SEQUENCE</scope>
    <source>
        <strain evidence="2">HKST-UBA17</strain>
    </source>
</reference>
<feature type="transmembrane region" description="Helical" evidence="1">
    <location>
        <begin position="119"/>
        <end position="142"/>
    </location>
</feature>
<organism evidence="2 3">
    <name type="scientific">Candidatus Dojkabacteria bacterium</name>
    <dbReference type="NCBI Taxonomy" id="2099670"/>
    <lineage>
        <taxon>Bacteria</taxon>
        <taxon>Candidatus Dojkabacteria</taxon>
    </lineage>
</organism>
<feature type="transmembrane region" description="Helical" evidence="1">
    <location>
        <begin position="226"/>
        <end position="249"/>
    </location>
</feature>
<feature type="transmembrane region" description="Helical" evidence="1">
    <location>
        <begin position="390"/>
        <end position="409"/>
    </location>
</feature>
<feature type="transmembrane region" description="Helical" evidence="1">
    <location>
        <begin position="148"/>
        <end position="170"/>
    </location>
</feature>
<feature type="transmembrane region" description="Helical" evidence="1">
    <location>
        <begin position="182"/>
        <end position="214"/>
    </location>
</feature>
<protein>
    <submittedName>
        <fullName evidence="2">Uncharacterized protein</fullName>
    </submittedName>
</protein>
<accession>A0A955I1F2</accession>
<keyword evidence="1" id="KW-0812">Transmembrane</keyword>
<evidence type="ECO:0000313" key="3">
    <source>
        <dbReference type="Proteomes" id="UP000741282"/>
    </source>
</evidence>
<dbReference type="EMBL" id="JAGQLN010000005">
    <property type="protein sequence ID" value="MCA9376661.1"/>
    <property type="molecule type" value="Genomic_DNA"/>
</dbReference>
<gene>
    <name evidence="2" type="ORF">KC685_01945</name>
</gene>